<accession>A0A3P6RYS1</accession>
<gene>
    <name evidence="1" type="ORF">CGOC_LOCUS4652</name>
</gene>
<dbReference type="EMBL" id="UYRV01013131">
    <property type="protein sequence ID" value="VDK59405.1"/>
    <property type="molecule type" value="Genomic_DNA"/>
</dbReference>
<keyword evidence="2" id="KW-1185">Reference proteome</keyword>
<reference evidence="1 2" key="1">
    <citation type="submission" date="2018-11" db="EMBL/GenBank/DDBJ databases">
        <authorList>
            <consortium name="Pathogen Informatics"/>
        </authorList>
    </citation>
    <scope>NUCLEOTIDE SEQUENCE [LARGE SCALE GENOMIC DNA]</scope>
</reference>
<name>A0A3P6RYS1_CYLGO</name>
<evidence type="ECO:0000313" key="1">
    <source>
        <dbReference type="EMBL" id="VDK59405.1"/>
    </source>
</evidence>
<evidence type="ECO:0000313" key="2">
    <source>
        <dbReference type="Proteomes" id="UP000271889"/>
    </source>
</evidence>
<sequence length="60" mass="7148">MDCNLRLKHFLIAHRRTPFLCAKHLPHIPELDQIESRCRPNNCIELVQPHHLRMQLTLKA</sequence>
<dbReference type="AlphaFoldDB" id="A0A3P6RYS1"/>
<proteinExistence type="predicted"/>
<dbReference type="Proteomes" id="UP000271889">
    <property type="component" value="Unassembled WGS sequence"/>
</dbReference>
<organism evidence="1 2">
    <name type="scientific">Cylicostephanus goldi</name>
    <name type="common">Nematode worm</name>
    <dbReference type="NCBI Taxonomy" id="71465"/>
    <lineage>
        <taxon>Eukaryota</taxon>
        <taxon>Metazoa</taxon>
        <taxon>Ecdysozoa</taxon>
        <taxon>Nematoda</taxon>
        <taxon>Chromadorea</taxon>
        <taxon>Rhabditida</taxon>
        <taxon>Rhabditina</taxon>
        <taxon>Rhabditomorpha</taxon>
        <taxon>Strongyloidea</taxon>
        <taxon>Strongylidae</taxon>
        <taxon>Cylicostephanus</taxon>
    </lineage>
</organism>
<protein>
    <submittedName>
        <fullName evidence="1">Uncharacterized protein</fullName>
    </submittedName>
</protein>